<evidence type="ECO:0000313" key="2">
    <source>
        <dbReference type="Proteomes" id="UP001202289"/>
    </source>
</evidence>
<protein>
    <submittedName>
        <fullName evidence="1">Uncharacterized protein</fullName>
    </submittedName>
</protein>
<comment type="caution">
    <text evidence="1">The sequence shown here is derived from an EMBL/GenBank/DDBJ whole genome shotgun (WGS) entry which is preliminary data.</text>
</comment>
<proteinExistence type="predicted"/>
<name>A0ACC6AAC7_9BACI</name>
<dbReference type="EMBL" id="JAMBOP010000025">
    <property type="protein sequence ID" value="MCM3737598.1"/>
    <property type="molecule type" value="Genomic_DNA"/>
</dbReference>
<organism evidence="1 2">
    <name type="scientific">Bacillus cytotoxicus</name>
    <dbReference type="NCBI Taxonomy" id="580165"/>
    <lineage>
        <taxon>Bacteria</taxon>
        <taxon>Bacillati</taxon>
        <taxon>Bacillota</taxon>
        <taxon>Bacilli</taxon>
        <taxon>Bacillales</taxon>
        <taxon>Bacillaceae</taxon>
        <taxon>Bacillus</taxon>
        <taxon>Bacillus cereus group</taxon>
    </lineage>
</organism>
<reference evidence="1" key="1">
    <citation type="submission" date="2022-05" db="EMBL/GenBank/DDBJ databases">
        <title>Comparative Genomics of Spacecraft Associated Microbes.</title>
        <authorList>
            <person name="Tran M.T."/>
            <person name="Wright A."/>
            <person name="Seuylemezian A."/>
            <person name="Eisen J."/>
            <person name="Coil D."/>
        </authorList>
    </citation>
    <scope>NUCLEOTIDE SEQUENCE</scope>
    <source>
        <strain evidence="1">FAIRING 10M-2.2</strain>
    </source>
</reference>
<gene>
    <name evidence="1" type="ORF">M3215_17795</name>
</gene>
<dbReference type="Proteomes" id="UP001202289">
    <property type="component" value="Unassembled WGS sequence"/>
</dbReference>
<accession>A0ACC6AAC7</accession>
<keyword evidence="2" id="KW-1185">Reference proteome</keyword>
<evidence type="ECO:0000313" key="1">
    <source>
        <dbReference type="EMBL" id="MCM3737598.1"/>
    </source>
</evidence>
<sequence>MNNFLKSLIETLQILGFYIIGVIVTVYILEPIYKLANVQFQGNVWVICVATAFILYCIYRAILKFAYGKRIPSPFFTCMLLLVSLIIIIFPFFKGITPY</sequence>